<evidence type="ECO:0000313" key="2">
    <source>
        <dbReference type="Proteomes" id="UP001597282"/>
    </source>
</evidence>
<dbReference type="InterPro" id="IPR014099">
    <property type="entry name" value="Spore_coat_GerQ"/>
</dbReference>
<gene>
    <name evidence="1" type="ORF">ACFQ4Y_10785</name>
</gene>
<proteinExistence type="predicted"/>
<dbReference type="Pfam" id="PF09671">
    <property type="entry name" value="Spore_GerQ"/>
    <property type="match status" value="1"/>
</dbReference>
<accession>A0ABW4C9H8</accession>
<name>A0ABW4C9H8_9BACL</name>
<sequence>MYYWQQPPFYTSAANETPQRRTERVYTEDVLNRNIGKEITLHLTYENNNQWNAMVVTGVLREVGRDFLLLRDQKTGKDMIFMNINIDYYIFESGPANLARPQR</sequence>
<evidence type="ECO:0000313" key="1">
    <source>
        <dbReference type="EMBL" id="MFD1427409.1"/>
    </source>
</evidence>
<keyword evidence="1" id="KW-0946">Virion</keyword>
<organism evidence="1 2">
    <name type="scientific">Kroppenstedtia sanguinis</name>
    <dbReference type="NCBI Taxonomy" id="1380684"/>
    <lineage>
        <taxon>Bacteria</taxon>
        <taxon>Bacillati</taxon>
        <taxon>Bacillota</taxon>
        <taxon>Bacilli</taxon>
        <taxon>Bacillales</taxon>
        <taxon>Thermoactinomycetaceae</taxon>
        <taxon>Kroppenstedtia</taxon>
    </lineage>
</organism>
<keyword evidence="1" id="KW-0167">Capsid protein</keyword>
<dbReference type="EMBL" id="JBHTNU010000009">
    <property type="protein sequence ID" value="MFD1427409.1"/>
    <property type="molecule type" value="Genomic_DNA"/>
</dbReference>
<keyword evidence="2" id="KW-1185">Reference proteome</keyword>
<dbReference type="RefSeq" id="WP_380165401.1">
    <property type="nucleotide sequence ID" value="NZ_JBHTNU010000009.1"/>
</dbReference>
<comment type="caution">
    <text evidence="1">The sequence shown here is derived from an EMBL/GenBank/DDBJ whole genome shotgun (WGS) entry which is preliminary data.</text>
</comment>
<protein>
    <submittedName>
        <fullName evidence="1">Spore coat protein GerQ</fullName>
    </submittedName>
</protein>
<reference evidence="2" key="1">
    <citation type="journal article" date="2019" name="Int. J. Syst. Evol. Microbiol.">
        <title>The Global Catalogue of Microorganisms (GCM) 10K type strain sequencing project: providing services to taxonomists for standard genome sequencing and annotation.</title>
        <authorList>
            <consortium name="The Broad Institute Genomics Platform"/>
            <consortium name="The Broad Institute Genome Sequencing Center for Infectious Disease"/>
            <person name="Wu L."/>
            <person name="Ma J."/>
        </authorList>
    </citation>
    <scope>NUCLEOTIDE SEQUENCE [LARGE SCALE GENOMIC DNA]</scope>
    <source>
        <strain evidence="2">S1</strain>
    </source>
</reference>
<dbReference type="Proteomes" id="UP001597282">
    <property type="component" value="Unassembled WGS sequence"/>
</dbReference>